<dbReference type="PANTHER" id="PTHR22854">
    <property type="entry name" value="TRYPTOPHAN BIOSYNTHESIS PROTEIN"/>
    <property type="match status" value="1"/>
</dbReference>
<dbReference type="InterPro" id="IPR045186">
    <property type="entry name" value="Indole-3-glycerol_P_synth"/>
</dbReference>
<feature type="domain" description="Indole-3-glycerol phosphate synthase" evidence="9">
    <location>
        <begin position="5"/>
        <end position="255"/>
    </location>
</feature>
<dbReference type="InterPro" id="IPR013785">
    <property type="entry name" value="Aldolase_TIM"/>
</dbReference>
<evidence type="ECO:0000313" key="10">
    <source>
        <dbReference type="EMBL" id="SFJ04603.1"/>
    </source>
</evidence>
<dbReference type="AlphaFoldDB" id="A0A1I3N5P8"/>
<evidence type="ECO:0000256" key="4">
    <source>
        <dbReference type="ARBA" id="ARBA00022793"/>
    </source>
</evidence>
<proteinExistence type="inferred from homology"/>
<dbReference type="RefSeq" id="WP_092053197.1">
    <property type="nucleotide sequence ID" value="NZ_FOQD01000015.1"/>
</dbReference>
<dbReference type="InterPro" id="IPR011060">
    <property type="entry name" value="RibuloseP-bd_barrel"/>
</dbReference>
<evidence type="ECO:0000256" key="6">
    <source>
        <dbReference type="ARBA" id="ARBA00023141"/>
    </source>
</evidence>
<evidence type="ECO:0000259" key="9">
    <source>
        <dbReference type="Pfam" id="PF00218"/>
    </source>
</evidence>
<evidence type="ECO:0000256" key="8">
    <source>
        <dbReference type="HAMAP-Rule" id="MF_00134"/>
    </source>
</evidence>
<comment type="similarity">
    <text evidence="8">Belongs to the TrpC family.</text>
</comment>
<dbReference type="InterPro" id="IPR001468">
    <property type="entry name" value="Indole-3-GlycerolPSynthase_CS"/>
</dbReference>
<dbReference type="InterPro" id="IPR013798">
    <property type="entry name" value="Indole-3-glycerol_P_synth_dom"/>
</dbReference>
<evidence type="ECO:0000256" key="3">
    <source>
        <dbReference type="ARBA" id="ARBA00022605"/>
    </source>
</evidence>
<evidence type="ECO:0000256" key="1">
    <source>
        <dbReference type="ARBA" id="ARBA00001633"/>
    </source>
</evidence>
<dbReference type="PANTHER" id="PTHR22854:SF2">
    <property type="entry name" value="INDOLE-3-GLYCEROL-PHOSPHATE SYNTHASE"/>
    <property type="match status" value="1"/>
</dbReference>
<dbReference type="GO" id="GO:0000162">
    <property type="term" value="P:L-tryptophan biosynthetic process"/>
    <property type="evidence" value="ECO:0007669"/>
    <property type="project" value="UniProtKB-UniRule"/>
</dbReference>
<dbReference type="CDD" id="cd00331">
    <property type="entry name" value="IGPS"/>
    <property type="match status" value="1"/>
</dbReference>
<dbReference type="Gene3D" id="3.20.20.70">
    <property type="entry name" value="Aldolase class I"/>
    <property type="match status" value="1"/>
</dbReference>
<keyword evidence="3 8" id="KW-0028">Amino-acid biosynthesis</keyword>
<evidence type="ECO:0000256" key="7">
    <source>
        <dbReference type="ARBA" id="ARBA00023239"/>
    </source>
</evidence>
<dbReference type="NCBIfam" id="NF001377">
    <property type="entry name" value="PRK00278.2-4"/>
    <property type="match status" value="1"/>
</dbReference>
<protein>
    <recommendedName>
        <fullName evidence="8">Indole-3-glycerol phosphate synthase</fullName>
        <shortName evidence="8">IGPS</shortName>
        <ecNumber evidence="8">4.1.1.48</ecNumber>
    </recommendedName>
</protein>
<dbReference type="EMBL" id="FOQD01000015">
    <property type="protein sequence ID" value="SFJ04603.1"/>
    <property type="molecule type" value="Genomic_DNA"/>
</dbReference>
<dbReference type="HAMAP" id="MF_00134_B">
    <property type="entry name" value="IGPS_B"/>
    <property type="match status" value="1"/>
</dbReference>
<keyword evidence="11" id="KW-1185">Reference proteome</keyword>
<comment type="pathway">
    <text evidence="2 8">Amino-acid biosynthesis; L-tryptophan biosynthesis; L-tryptophan from chorismate: step 4/5.</text>
</comment>
<organism evidence="10 11">
    <name type="scientific">Planctomicrobium piriforme</name>
    <dbReference type="NCBI Taxonomy" id="1576369"/>
    <lineage>
        <taxon>Bacteria</taxon>
        <taxon>Pseudomonadati</taxon>
        <taxon>Planctomycetota</taxon>
        <taxon>Planctomycetia</taxon>
        <taxon>Planctomycetales</taxon>
        <taxon>Planctomycetaceae</taxon>
        <taxon>Planctomicrobium</taxon>
    </lineage>
</organism>
<dbReference type="GO" id="GO:0004425">
    <property type="term" value="F:indole-3-glycerol-phosphate synthase activity"/>
    <property type="evidence" value="ECO:0007669"/>
    <property type="project" value="UniProtKB-UniRule"/>
</dbReference>
<dbReference type="OrthoDB" id="9804217at2"/>
<keyword evidence="4 8" id="KW-0210">Decarboxylase</keyword>
<keyword evidence="7 8" id="KW-0456">Lyase</keyword>
<dbReference type="FunFam" id="3.20.20.70:FF:000024">
    <property type="entry name" value="Indole-3-glycerol phosphate synthase"/>
    <property type="match status" value="1"/>
</dbReference>
<dbReference type="STRING" id="1576369.SAMN05421753_1151"/>
<accession>A0A1I3N5P8</accession>
<evidence type="ECO:0000256" key="2">
    <source>
        <dbReference type="ARBA" id="ARBA00004696"/>
    </source>
</evidence>
<sequence length="265" mass="29018">MSNVLERIIVQKRLDIAAARQLRSEQELQSAIRHAPAPRDFAGALRARHPMGLIAEVKKASPSAGLIREDFEPVEIARAYADNGAACISVLTDEHFFQGHLSYLEQIRQAVDIPVLRKDFIIEPYQVWEARASGADCILLIAECLNDAQLAELYALAAELGMQALVEVYEPANVDRVLKLNPPMLGVNNRDLRSFVTDLQHTVRLRQQIPADVLVIGESGIHTRQHVEMLASAGVHGILVGESLMRAPDIGAAVCHLLGGAAKPH</sequence>
<dbReference type="GO" id="GO:0004640">
    <property type="term" value="F:phosphoribosylanthranilate isomerase activity"/>
    <property type="evidence" value="ECO:0007669"/>
    <property type="project" value="TreeGrafter"/>
</dbReference>
<dbReference type="Proteomes" id="UP000199518">
    <property type="component" value="Unassembled WGS sequence"/>
</dbReference>
<dbReference type="PROSITE" id="PS00614">
    <property type="entry name" value="IGPS"/>
    <property type="match status" value="1"/>
</dbReference>
<keyword evidence="5 8" id="KW-0822">Tryptophan biosynthesis</keyword>
<dbReference type="UniPathway" id="UPA00035">
    <property type="reaction ID" value="UER00043"/>
</dbReference>
<dbReference type="NCBIfam" id="NF001373">
    <property type="entry name" value="PRK00278.1-6"/>
    <property type="match status" value="1"/>
</dbReference>
<dbReference type="SUPFAM" id="SSF51366">
    <property type="entry name" value="Ribulose-phoshate binding barrel"/>
    <property type="match status" value="1"/>
</dbReference>
<evidence type="ECO:0000256" key="5">
    <source>
        <dbReference type="ARBA" id="ARBA00022822"/>
    </source>
</evidence>
<dbReference type="EC" id="4.1.1.48" evidence="8"/>
<evidence type="ECO:0000313" key="11">
    <source>
        <dbReference type="Proteomes" id="UP000199518"/>
    </source>
</evidence>
<gene>
    <name evidence="8" type="primary">trpC</name>
    <name evidence="10" type="ORF">SAMN05421753_1151</name>
</gene>
<dbReference type="Pfam" id="PF00218">
    <property type="entry name" value="IGPS"/>
    <property type="match status" value="1"/>
</dbReference>
<name>A0A1I3N5P8_9PLAN</name>
<keyword evidence="6 8" id="KW-0057">Aromatic amino acid biosynthesis</keyword>
<comment type="catalytic activity">
    <reaction evidence="1 8">
        <text>1-(2-carboxyphenylamino)-1-deoxy-D-ribulose 5-phosphate + H(+) = (1S,2R)-1-C-(indol-3-yl)glycerol 3-phosphate + CO2 + H2O</text>
        <dbReference type="Rhea" id="RHEA:23476"/>
        <dbReference type="ChEBI" id="CHEBI:15377"/>
        <dbReference type="ChEBI" id="CHEBI:15378"/>
        <dbReference type="ChEBI" id="CHEBI:16526"/>
        <dbReference type="ChEBI" id="CHEBI:58613"/>
        <dbReference type="ChEBI" id="CHEBI:58866"/>
        <dbReference type="EC" id="4.1.1.48"/>
    </reaction>
</comment>
<reference evidence="11" key="1">
    <citation type="submission" date="2016-10" db="EMBL/GenBank/DDBJ databases">
        <authorList>
            <person name="Varghese N."/>
            <person name="Submissions S."/>
        </authorList>
    </citation>
    <scope>NUCLEOTIDE SEQUENCE [LARGE SCALE GENOMIC DNA]</scope>
    <source>
        <strain evidence="11">DSM 26348</strain>
    </source>
</reference>